<dbReference type="Gene3D" id="3.60.10.10">
    <property type="entry name" value="Endonuclease/exonuclease/phosphatase"/>
    <property type="match status" value="1"/>
</dbReference>
<sequence length="159" mass="17595">MLERQAGVVIISKPNKKAKHNNGLGSLKERVAIMWVPQNCQASCMPRARTEDTVTVKLGDVLISDARGKILENWTAEIGVFLVNSDLSATCRRPHGESTTDLTRASSGALARVTNSSVDQSAATEKRKLNRHKIDQEKLQLAIEMKKWNNPRDSDDTVD</sequence>
<comment type="caution">
    <text evidence="2">The sequence shown here is derived from an EMBL/GenBank/DDBJ whole genome shotgun (WGS) entry which is preliminary data.</text>
</comment>
<organism evidence="2 3">
    <name type="scientific">Polyplax serrata</name>
    <name type="common">Common mouse louse</name>
    <dbReference type="NCBI Taxonomy" id="468196"/>
    <lineage>
        <taxon>Eukaryota</taxon>
        <taxon>Metazoa</taxon>
        <taxon>Ecdysozoa</taxon>
        <taxon>Arthropoda</taxon>
        <taxon>Hexapoda</taxon>
        <taxon>Insecta</taxon>
        <taxon>Pterygota</taxon>
        <taxon>Neoptera</taxon>
        <taxon>Paraneoptera</taxon>
        <taxon>Psocodea</taxon>
        <taxon>Troctomorpha</taxon>
        <taxon>Phthiraptera</taxon>
        <taxon>Anoplura</taxon>
        <taxon>Polyplacidae</taxon>
        <taxon>Polyplax</taxon>
    </lineage>
</organism>
<protein>
    <submittedName>
        <fullName evidence="2">Uncharacterized protein</fullName>
    </submittedName>
</protein>
<feature type="region of interest" description="Disordered" evidence="1">
    <location>
        <begin position="93"/>
        <end position="127"/>
    </location>
</feature>
<reference evidence="2 3" key="1">
    <citation type="submission" date="2023-10" db="EMBL/GenBank/DDBJ databases">
        <title>Genomes of two closely related lineages of the louse Polyplax serrata with different host specificities.</title>
        <authorList>
            <person name="Martinu J."/>
            <person name="Tarabai H."/>
            <person name="Stefka J."/>
            <person name="Hypsa V."/>
        </authorList>
    </citation>
    <scope>NUCLEOTIDE SEQUENCE [LARGE SCALE GENOMIC DNA]</scope>
    <source>
        <strain evidence="2">HR10_N</strain>
    </source>
</reference>
<feature type="compositionally biased region" description="Polar residues" evidence="1">
    <location>
        <begin position="113"/>
        <end position="123"/>
    </location>
</feature>
<accession>A0AAN8S2R5</accession>
<evidence type="ECO:0000313" key="3">
    <source>
        <dbReference type="Proteomes" id="UP001372834"/>
    </source>
</evidence>
<evidence type="ECO:0000313" key="2">
    <source>
        <dbReference type="EMBL" id="KAK6617853.1"/>
    </source>
</evidence>
<dbReference type="InterPro" id="IPR036691">
    <property type="entry name" value="Endo/exonu/phosph_ase_sf"/>
</dbReference>
<dbReference type="EMBL" id="JAWJWE010000043">
    <property type="protein sequence ID" value="KAK6617853.1"/>
    <property type="molecule type" value="Genomic_DNA"/>
</dbReference>
<proteinExistence type="predicted"/>
<feature type="compositionally biased region" description="Polar residues" evidence="1">
    <location>
        <begin position="97"/>
        <end position="106"/>
    </location>
</feature>
<dbReference type="AlphaFoldDB" id="A0AAN8S2R5"/>
<dbReference type="Proteomes" id="UP001372834">
    <property type="component" value="Unassembled WGS sequence"/>
</dbReference>
<evidence type="ECO:0000256" key="1">
    <source>
        <dbReference type="SAM" id="MobiDB-lite"/>
    </source>
</evidence>
<gene>
    <name evidence="2" type="ORF">RUM43_014082</name>
</gene>
<name>A0AAN8S2R5_POLSC</name>